<feature type="domain" description="CUB" evidence="1">
    <location>
        <begin position="431"/>
        <end position="512"/>
    </location>
</feature>
<sequence length="517" mass="57653">MDGLEFTRYGRLASYRQFYKVPHFLSSTVGYLQGTFDVTSLYPRWGKWRLLEEARGLFSLGKVLNFFPVGGERECRPEGHTLARAGICLNPYDCRQRDGKAAGDCAHGLGVCCVCDVRGRGAEQPDVLHVPRLPGLWHGDQDCDVTVEKTHAGIMQLRIDFVHFTIGQPNRTTGECDEDALIIGEGATNFTVCGQNHGQHLYYNLPSGSVSREADELPTTMSTRVRVRARGADTPRIWLLRLAQLPLAHSAPHGCLQHYTDNNGTIKTFNYAVNGRHLASHEYKACIRRNTGYCAVRYWPCDPRSFRIGPSSDAPSVIDPTDSPQMGVMMPADQTQDDTIEGSGAEPGTDEAVATPAPSLASRIWRFMWPSWLWGQRRARSPDWSPGWSPSRLRRSRSWSRWSPYVQHLGIDDKVRYYGYGYFGMGVVGHGRLRCADRVTIPCESEFFVASSIMSGGVCDPHHCGSSFCPRGESDCHVDSSITPFSVSVHFGPPTYKKDPDENIGMCLRYSQLPCDT</sequence>
<keyword evidence="3" id="KW-1185">Reference proteome</keyword>
<name>A0A0N0PB46_PAPMA</name>
<dbReference type="PANTHER" id="PTHR33236">
    <property type="entry name" value="INTRAFLAGELLAR TRANSPORT PROTEIN 122 FAMILY PROTEIN-RELATED"/>
    <property type="match status" value="1"/>
</dbReference>
<evidence type="ECO:0000259" key="1">
    <source>
        <dbReference type="Pfam" id="PF26080"/>
    </source>
</evidence>
<dbReference type="EMBL" id="KQ461158">
    <property type="protein sequence ID" value="KPJ08077.1"/>
    <property type="molecule type" value="Genomic_DNA"/>
</dbReference>
<evidence type="ECO:0000313" key="2">
    <source>
        <dbReference type="EMBL" id="KPJ08077.1"/>
    </source>
</evidence>
<dbReference type="AlphaFoldDB" id="A0A0N0PB46"/>
<organism evidence="2 3">
    <name type="scientific">Papilio machaon</name>
    <name type="common">Old World swallowtail butterfly</name>
    <dbReference type="NCBI Taxonomy" id="76193"/>
    <lineage>
        <taxon>Eukaryota</taxon>
        <taxon>Metazoa</taxon>
        <taxon>Ecdysozoa</taxon>
        <taxon>Arthropoda</taxon>
        <taxon>Hexapoda</taxon>
        <taxon>Insecta</taxon>
        <taxon>Pterygota</taxon>
        <taxon>Neoptera</taxon>
        <taxon>Endopterygota</taxon>
        <taxon>Lepidoptera</taxon>
        <taxon>Glossata</taxon>
        <taxon>Ditrysia</taxon>
        <taxon>Papilionoidea</taxon>
        <taxon>Papilionidae</taxon>
        <taxon>Papilioninae</taxon>
        <taxon>Papilio</taxon>
    </lineage>
</organism>
<dbReference type="PANTHER" id="PTHR33236:SF4">
    <property type="entry name" value="CUB DOMAIN-CONTAINING PROTEIN"/>
    <property type="match status" value="1"/>
</dbReference>
<dbReference type="Pfam" id="PF26080">
    <property type="entry name" value="CUB_animal"/>
    <property type="match status" value="2"/>
</dbReference>
<gene>
    <name evidence="2" type="ORF">RR48_04184</name>
</gene>
<accession>A0A0N0PB46</accession>
<feature type="domain" description="CUB" evidence="1">
    <location>
        <begin position="252"/>
        <end position="319"/>
    </location>
</feature>
<evidence type="ECO:0000313" key="3">
    <source>
        <dbReference type="Proteomes" id="UP000053240"/>
    </source>
</evidence>
<dbReference type="STRING" id="76193.A0A0N0PB46"/>
<dbReference type="Proteomes" id="UP000053240">
    <property type="component" value="Unassembled WGS sequence"/>
</dbReference>
<dbReference type="InterPro" id="IPR058698">
    <property type="entry name" value="CUB_metazoa"/>
</dbReference>
<proteinExistence type="predicted"/>
<reference evidence="2 3" key="1">
    <citation type="journal article" date="2015" name="Nat. Commun.">
        <title>Outbred genome sequencing and CRISPR/Cas9 gene editing in butterflies.</title>
        <authorList>
            <person name="Li X."/>
            <person name="Fan D."/>
            <person name="Zhang W."/>
            <person name="Liu G."/>
            <person name="Zhang L."/>
            <person name="Zhao L."/>
            <person name="Fang X."/>
            <person name="Chen L."/>
            <person name="Dong Y."/>
            <person name="Chen Y."/>
            <person name="Ding Y."/>
            <person name="Zhao R."/>
            <person name="Feng M."/>
            <person name="Zhu Y."/>
            <person name="Feng Y."/>
            <person name="Jiang X."/>
            <person name="Zhu D."/>
            <person name="Xiang H."/>
            <person name="Feng X."/>
            <person name="Li S."/>
            <person name="Wang J."/>
            <person name="Zhang G."/>
            <person name="Kronforst M.R."/>
            <person name="Wang W."/>
        </authorList>
    </citation>
    <scope>NUCLEOTIDE SEQUENCE [LARGE SCALE GENOMIC DNA]</scope>
    <source>
        <strain evidence="2">Ya'a_city_454_Pm</strain>
        <tissue evidence="2">Whole body</tissue>
    </source>
</reference>
<dbReference type="InParanoid" id="A0A0N0PB46"/>
<protein>
    <recommendedName>
        <fullName evidence="1">CUB domain-containing protein</fullName>
    </recommendedName>
</protein>